<dbReference type="GO" id="GO:0004803">
    <property type="term" value="F:transposase activity"/>
    <property type="evidence" value="ECO:0007669"/>
    <property type="project" value="InterPro"/>
</dbReference>
<sequence>MPSAYSEQFKQQCVDTVLVLGKSRAEVAAEYEVSASALGRWVAKAQGTEGTGSGSHMRKADPASQDPTELAKRVRELEIENEFLKSGRPLRQGPLEGDIFKVIEHFDEEGAGKPRYTVTMMARGLGVTRVGYYVWKHRRSRPYAGASPRGKRHRLFRAYHRDFRLA</sequence>
<gene>
    <name evidence="2" type="ordered locus">cauri_1775</name>
</gene>
<dbReference type="InterPro" id="IPR009057">
    <property type="entry name" value="Homeodomain-like_sf"/>
</dbReference>
<dbReference type="eggNOG" id="COG2963">
    <property type="taxonomic scope" value="Bacteria"/>
</dbReference>
<accession>C3PHR4</accession>
<dbReference type="EMBL" id="CP001601">
    <property type="protein sequence ID" value="ACP33368.1"/>
    <property type="molecule type" value="Genomic_DNA"/>
</dbReference>
<dbReference type="GO" id="GO:0006313">
    <property type="term" value="P:DNA transposition"/>
    <property type="evidence" value="ECO:0007669"/>
    <property type="project" value="InterPro"/>
</dbReference>
<evidence type="ECO:0000313" key="3">
    <source>
        <dbReference type="Proteomes" id="UP000002077"/>
    </source>
</evidence>
<reference evidence="2 3" key="1">
    <citation type="journal article" date="2010" name="BMC Genomics">
        <title>Complete genome sequence and lifestyle of black-pigmented Corynebacterium aurimucosum ATCC 700975 (formerly C. nigricans CN-1) isolated from a vaginal swab of a woman with spontaneous abortion.</title>
        <authorList>
            <person name="Trost E."/>
            <person name="Gotker S."/>
            <person name="Schneider J."/>
            <person name="Schneiker-Bekel S."/>
            <person name="Szczepanowski R."/>
            <person name="Tilker A."/>
            <person name="Viehoever P."/>
            <person name="Arnold W."/>
            <person name="Bekel T."/>
            <person name="Blom J."/>
            <person name="Gartemann K.H."/>
            <person name="Linke B."/>
            <person name="Goesmann A."/>
            <person name="Puhler A."/>
            <person name="Shukla S.K."/>
            <person name="Tauch A."/>
        </authorList>
    </citation>
    <scope>NUCLEOTIDE SEQUENCE [LARGE SCALE GENOMIC DNA]</scope>
    <source>
        <strain evidence="3">ATCC 700975 / DSM 44827 / CIP 107346 / CN-1</strain>
    </source>
</reference>
<name>C3PHR4_CORA7</name>
<dbReference type="RefSeq" id="WP_010190703.1">
    <property type="nucleotide sequence ID" value="NC_012590.1"/>
</dbReference>
<protein>
    <submittedName>
        <fullName evidence="2">Putative transposase</fullName>
    </submittedName>
</protein>
<dbReference type="KEGG" id="car:cauri_1775"/>
<dbReference type="Pfam" id="PF01527">
    <property type="entry name" value="HTH_Tnp_1"/>
    <property type="match status" value="1"/>
</dbReference>
<evidence type="ECO:0000313" key="2">
    <source>
        <dbReference type="EMBL" id="ACP33368.1"/>
    </source>
</evidence>
<dbReference type="SUPFAM" id="SSF46689">
    <property type="entry name" value="Homeodomain-like"/>
    <property type="match status" value="1"/>
</dbReference>
<evidence type="ECO:0000256" key="1">
    <source>
        <dbReference type="SAM" id="MobiDB-lite"/>
    </source>
</evidence>
<dbReference type="Gene3D" id="1.10.10.60">
    <property type="entry name" value="Homeodomain-like"/>
    <property type="match status" value="1"/>
</dbReference>
<dbReference type="OrthoDB" id="4426778at2"/>
<dbReference type="GeneID" id="31924406"/>
<dbReference type="GO" id="GO:0003677">
    <property type="term" value="F:DNA binding"/>
    <property type="evidence" value="ECO:0007669"/>
    <property type="project" value="InterPro"/>
</dbReference>
<keyword evidence="3" id="KW-1185">Reference proteome</keyword>
<organism evidence="2 3">
    <name type="scientific">Corynebacterium aurimucosum (strain ATCC 700975 / DSM 44827 / CIP 107346 / CN-1)</name>
    <name type="common">Corynebacterium nigricans</name>
    <dbReference type="NCBI Taxonomy" id="548476"/>
    <lineage>
        <taxon>Bacteria</taxon>
        <taxon>Bacillati</taxon>
        <taxon>Actinomycetota</taxon>
        <taxon>Actinomycetes</taxon>
        <taxon>Mycobacteriales</taxon>
        <taxon>Corynebacteriaceae</taxon>
        <taxon>Corynebacterium</taxon>
    </lineage>
</organism>
<dbReference type="HOGENOM" id="CLU_1599925_0_0_11"/>
<dbReference type="Proteomes" id="UP000002077">
    <property type="component" value="Chromosome"/>
</dbReference>
<proteinExistence type="predicted"/>
<feature type="region of interest" description="Disordered" evidence="1">
    <location>
        <begin position="46"/>
        <end position="68"/>
    </location>
</feature>
<dbReference type="AlphaFoldDB" id="C3PHR4"/>
<dbReference type="InterPro" id="IPR002514">
    <property type="entry name" value="Transposase_8"/>
</dbReference>